<accession>A0AAV7E4J0</accession>
<name>A0AAV7E4J0_ARIFI</name>
<comment type="caution">
    <text evidence="1">The sequence shown here is derived from an EMBL/GenBank/DDBJ whole genome shotgun (WGS) entry which is preliminary data.</text>
</comment>
<gene>
    <name evidence="1" type="ORF">H6P81_018581</name>
</gene>
<dbReference type="Proteomes" id="UP000825729">
    <property type="component" value="Unassembled WGS sequence"/>
</dbReference>
<reference evidence="1 2" key="1">
    <citation type="submission" date="2021-07" db="EMBL/GenBank/DDBJ databases">
        <title>The Aristolochia fimbriata genome: insights into angiosperm evolution, floral development and chemical biosynthesis.</title>
        <authorList>
            <person name="Jiao Y."/>
        </authorList>
    </citation>
    <scope>NUCLEOTIDE SEQUENCE [LARGE SCALE GENOMIC DNA]</scope>
    <source>
        <strain evidence="1">IBCAS-2021</strain>
        <tissue evidence="1">Leaf</tissue>
    </source>
</reference>
<sequence>MEDPCNAAMVPANLLHQSRSISVSSWPSRKLFPLISDLNYRLHLKIPVPEELLRSVPSFFLSSANNPLLSSVPSSTRHSHEPIKRNSHHPVYCTSLACISGRCKWGRRGGGFGTPPAQGSVEDLHFRSNT</sequence>
<evidence type="ECO:0000313" key="2">
    <source>
        <dbReference type="Proteomes" id="UP000825729"/>
    </source>
</evidence>
<evidence type="ECO:0000313" key="1">
    <source>
        <dbReference type="EMBL" id="KAG9442727.1"/>
    </source>
</evidence>
<protein>
    <submittedName>
        <fullName evidence="1">Uncharacterized protein</fullName>
    </submittedName>
</protein>
<organism evidence="1 2">
    <name type="scientific">Aristolochia fimbriata</name>
    <name type="common">White veined hardy Dutchman's pipe vine</name>
    <dbReference type="NCBI Taxonomy" id="158543"/>
    <lineage>
        <taxon>Eukaryota</taxon>
        <taxon>Viridiplantae</taxon>
        <taxon>Streptophyta</taxon>
        <taxon>Embryophyta</taxon>
        <taxon>Tracheophyta</taxon>
        <taxon>Spermatophyta</taxon>
        <taxon>Magnoliopsida</taxon>
        <taxon>Magnoliidae</taxon>
        <taxon>Piperales</taxon>
        <taxon>Aristolochiaceae</taxon>
        <taxon>Aristolochia</taxon>
    </lineage>
</organism>
<dbReference type="AlphaFoldDB" id="A0AAV7E4J0"/>
<proteinExistence type="predicted"/>
<dbReference type="EMBL" id="JAINDJ010000007">
    <property type="protein sequence ID" value="KAG9442727.1"/>
    <property type="molecule type" value="Genomic_DNA"/>
</dbReference>
<keyword evidence="2" id="KW-1185">Reference proteome</keyword>